<dbReference type="AlphaFoldDB" id="A0A1W6KA33"/>
<evidence type="ECO:0000256" key="2">
    <source>
        <dbReference type="SAM" id="SignalP"/>
    </source>
</evidence>
<feature type="chain" id="PRO_5010855696" evidence="2">
    <location>
        <begin position="23"/>
        <end position="47"/>
    </location>
</feature>
<dbReference type="EMBL" id="CP020931">
    <property type="protein sequence ID" value="ARM84277.1"/>
    <property type="molecule type" value="Genomic_DNA"/>
</dbReference>
<dbReference type="GeneID" id="77258274"/>
<evidence type="ECO:0000256" key="1">
    <source>
        <dbReference type="SAM" id="MobiDB-lite"/>
    </source>
</evidence>
<feature type="region of interest" description="Disordered" evidence="1">
    <location>
        <begin position="28"/>
        <end position="47"/>
    </location>
</feature>
<organism evidence="3 4">
    <name type="scientific">Marinobacter salarius</name>
    <dbReference type="NCBI Taxonomy" id="1420917"/>
    <lineage>
        <taxon>Bacteria</taxon>
        <taxon>Pseudomonadati</taxon>
        <taxon>Pseudomonadota</taxon>
        <taxon>Gammaproteobacteria</taxon>
        <taxon>Pseudomonadales</taxon>
        <taxon>Marinobacteraceae</taxon>
        <taxon>Marinobacter</taxon>
    </lineage>
</organism>
<accession>A0A1W6KA33</accession>
<evidence type="ECO:0000313" key="4">
    <source>
        <dbReference type="Proteomes" id="UP000193100"/>
    </source>
</evidence>
<dbReference type="Proteomes" id="UP000193100">
    <property type="component" value="Chromosome"/>
</dbReference>
<name>A0A1W6KA33_9GAMM</name>
<reference evidence="3 4" key="1">
    <citation type="submission" date="2017-04" db="EMBL/GenBank/DDBJ databases">
        <title>Genome Sequence of Marinobacter salarius strain SMR5 Isolated from a culture of the Diatom Skeletonema marinoi.</title>
        <authorList>
            <person name="Topel M."/>
            <person name="Pinder M.I.M."/>
            <person name="Johansson O.N."/>
            <person name="Kourtchenko O."/>
            <person name="Godhe A."/>
            <person name="Clarke A.K."/>
        </authorList>
    </citation>
    <scope>NUCLEOTIDE SEQUENCE [LARGE SCALE GENOMIC DNA]</scope>
    <source>
        <strain evidence="3 4">SMR5</strain>
    </source>
</reference>
<dbReference type="RefSeq" id="WP_007152202.1">
    <property type="nucleotide sequence ID" value="NZ_CP020931.1"/>
</dbReference>
<keyword evidence="2" id="KW-0732">Signal</keyword>
<protein>
    <submittedName>
        <fullName evidence="3">Uncharacterized protein</fullName>
    </submittedName>
</protein>
<feature type="signal peptide" evidence="2">
    <location>
        <begin position="1"/>
        <end position="22"/>
    </location>
</feature>
<gene>
    <name evidence="3" type="ORF">MARSALSMR5_02204</name>
</gene>
<proteinExistence type="predicted"/>
<sequence length="47" mass="4992">MNAINKFFLVFSVLAFSAFAQAEGVSQGDIERGNNPAVETVELGTSN</sequence>
<evidence type="ECO:0000313" key="3">
    <source>
        <dbReference type="EMBL" id="ARM84277.1"/>
    </source>
</evidence>